<feature type="domain" description="PiggyBac transposable element-derived protein" evidence="1">
    <location>
        <begin position="1"/>
        <end position="67"/>
    </location>
</feature>
<dbReference type="AlphaFoldDB" id="A0AAE0ZTU5"/>
<name>A0AAE0ZTU5_9GAST</name>
<gene>
    <name evidence="2" type="ORF">RRG08_030998</name>
</gene>
<dbReference type="InterPro" id="IPR029526">
    <property type="entry name" value="PGBD"/>
</dbReference>
<evidence type="ECO:0000259" key="1">
    <source>
        <dbReference type="Pfam" id="PF13843"/>
    </source>
</evidence>
<organism evidence="2 3">
    <name type="scientific">Elysia crispata</name>
    <name type="common">lettuce slug</name>
    <dbReference type="NCBI Taxonomy" id="231223"/>
    <lineage>
        <taxon>Eukaryota</taxon>
        <taxon>Metazoa</taxon>
        <taxon>Spiralia</taxon>
        <taxon>Lophotrochozoa</taxon>
        <taxon>Mollusca</taxon>
        <taxon>Gastropoda</taxon>
        <taxon>Heterobranchia</taxon>
        <taxon>Euthyneura</taxon>
        <taxon>Panpulmonata</taxon>
        <taxon>Sacoglossa</taxon>
        <taxon>Placobranchoidea</taxon>
        <taxon>Plakobranchidae</taxon>
        <taxon>Elysia</taxon>
    </lineage>
</organism>
<evidence type="ECO:0000313" key="3">
    <source>
        <dbReference type="Proteomes" id="UP001283361"/>
    </source>
</evidence>
<accession>A0AAE0ZTU5</accession>
<comment type="caution">
    <text evidence="2">The sequence shown here is derived from an EMBL/GenBank/DDBJ whole genome shotgun (WGS) entry which is preliminary data.</text>
</comment>
<evidence type="ECO:0000313" key="2">
    <source>
        <dbReference type="EMBL" id="KAK3775330.1"/>
    </source>
</evidence>
<dbReference type="Pfam" id="PF13843">
    <property type="entry name" value="DDE_Tnp_1_7"/>
    <property type="match status" value="1"/>
</dbReference>
<protein>
    <recommendedName>
        <fullName evidence="1">PiggyBac transposable element-derived protein domain-containing protein</fullName>
    </recommendedName>
</protein>
<reference evidence="2" key="1">
    <citation type="journal article" date="2023" name="G3 (Bethesda)">
        <title>A reference genome for the long-term kleptoplast-retaining sea slug Elysia crispata morphotype clarki.</title>
        <authorList>
            <person name="Eastman K.E."/>
            <person name="Pendleton A.L."/>
            <person name="Shaikh M.A."/>
            <person name="Suttiyut T."/>
            <person name="Ogas R."/>
            <person name="Tomko P."/>
            <person name="Gavelis G."/>
            <person name="Widhalm J.R."/>
            <person name="Wisecaver J.H."/>
        </authorList>
    </citation>
    <scope>NUCLEOTIDE SEQUENCE</scope>
    <source>
        <strain evidence="2">ECLA1</strain>
    </source>
</reference>
<dbReference type="Proteomes" id="UP001283361">
    <property type="component" value="Unassembled WGS sequence"/>
</dbReference>
<keyword evidence="3" id="KW-1185">Reference proteome</keyword>
<proteinExistence type="predicted"/>
<dbReference type="EMBL" id="JAWDGP010003344">
    <property type="protein sequence ID" value="KAK3775330.1"/>
    <property type="molecule type" value="Genomic_DNA"/>
</dbReference>
<sequence>MIPTQNRLEIKQHIKDKPIKFGIKSFILCEVDTGYIAASEIYTGKSDTEVENLGVTGNVLLRLLKQVFVNPEKAKNCTFRKYLEQYRLELVGGFHTQAVRRVCAVGDEVRLQNVGLHHPCIPEDGSKDTLCVVCSKKYNNEDGSKDTLFCMLQ</sequence>